<feature type="compositionally biased region" description="Low complexity" evidence="1">
    <location>
        <begin position="64"/>
        <end position="76"/>
    </location>
</feature>
<feature type="compositionally biased region" description="Low complexity" evidence="1">
    <location>
        <begin position="1589"/>
        <end position="1604"/>
    </location>
</feature>
<dbReference type="OrthoDB" id="246043at2759"/>
<feature type="region of interest" description="Disordered" evidence="1">
    <location>
        <begin position="1284"/>
        <end position="1350"/>
    </location>
</feature>
<feature type="region of interest" description="Disordered" evidence="1">
    <location>
        <begin position="356"/>
        <end position="408"/>
    </location>
</feature>
<proteinExistence type="predicted"/>
<feature type="compositionally biased region" description="Polar residues" evidence="1">
    <location>
        <begin position="706"/>
        <end position="716"/>
    </location>
</feature>
<comment type="caution">
    <text evidence="2">The sequence shown here is derived from an EMBL/GenBank/DDBJ whole genome shotgun (WGS) entry which is preliminary data.</text>
</comment>
<feature type="compositionally biased region" description="Low complexity" evidence="1">
    <location>
        <begin position="101"/>
        <end position="121"/>
    </location>
</feature>
<name>A0A1X0NJB8_9TRYP</name>
<feature type="region of interest" description="Disordered" evidence="1">
    <location>
        <begin position="1586"/>
        <end position="1606"/>
    </location>
</feature>
<feature type="region of interest" description="Disordered" evidence="1">
    <location>
        <begin position="101"/>
        <end position="127"/>
    </location>
</feature>
<feature type="compositionally biased region" description="Polar residues" evidence="1">
    <location>
        <begin position="1313"/>
        <end position="1323"/>
    </location>
</feature>
<organism evidence="2 3">
    <name type="scientific">Trypanosoma theileri</name>
    <dbReference type="NCBI Taxonomy" id="67003"/>
    <lineage>
        <taxon>Eukaryota</taxon>
        <taxon>Discoba</taxon>
        <taxon>Euglenozoa</taxon>
        <taxon>Kinetoplastea</taxon>
        <taxon>Metakinetoplastina</taxon>
        <taxon>Trypanosomatida</taxon>
        <taxon>Trypanosomatidae</taxon>
        <taxon>Trypanosoma</taxon>
    </lineage>
</organism>
<evidence type="ECO:0000313" key="3">
    <source>
        <dbReference type="Proteomes" id="UP000192257"/>
    </source>
</evidence>
<feature type="compositionally biased region" description="Polar residues" evidence="1">
    <location>
        <begin position="361"/>
        <end position="371"/>
    </location>
</feature>
<dbReference type="Proteomes" id="UP000192257">
    <property type="component" value="Unassembled WGS sequence"/>
</dbReference>
<gene>
    <name evidence="2" type="ORF">TM35_000421390</name>
</gene>
<reference evidence="2 3" key="1">
    <citation type="submission" date="2017-03" db="EMBL/GenBank/DDBJ databases">
        <title>An alternative strategy for trypanosome survival in the mammalian bloodstream revealed through genome and transcriptome analysis of the ubiquitous bovine parasite Trypanosoma (Megatrypanum) theileri.</title>
        <authorList>
            <person name="Kelly S."/>
            <person name="Ivens A."/>
            <person name="Mott A."/>
            <person name="O'Neill E."/>
            <person name="Emms D."/>
            <person name="Macleod O."/>
            <person name="Voorheis P."/>
            <person name="Matthews J."/>
            <person name="Matthews K."/>
            <person name="Carrington M."/>
        </authorList>
    </citation>
    <scope>NUCLEOTIDE SEQUENCE [LARGE SCALE GENOMIC DNA]</scope>
    <source>
        <strain evidence="2">Edinburgh</strain>
    </source>
</reference>
<feature type="region of interest" description="Disordered" evidence="1">
    <location>
        <begin position="677"/>
        <end position="740"/>
    </location>
</feature>
<dbReference type="GeneID" id="39989730"/>
<accession>A0A1X0NJB8</accession>
<feature type="compositionally biased region" description="Low complexity" evidence="1">
    <location>
        <begin position="687"/>
        <end position="698"/>
    </location>
</feature>
<evidence type="ECO:0000313" key="2">
    <source>
        <dbReference type="EMBL" id="ORC84681.1"/>
    </source>
</evidence>
<protein>
    <submittedName>
        <fullName evidence="2">Uncharacterized protein</fullName>
    </submittedName>
</protein>
<dbReference type="VEuPathDB" id="TriTrypDB:TM35_000421390"/>
<feature type="compositionally biased region" description="Polar residues" evidence="1">
    <location>
        <begin position="1284"/>
        <end position="1302"/>
    </location>
</feature>
<dbReference type="RefSeq" id="XP_028878747.1">
    <property type="nucleotide sequence ID" value="XM_029029950.1"/>
</dbReference>
<dbReference type="EMBL" id="NBCO01000042">
    <property type="protein sequence ID" value="ORC84681.1"/>
    <property type="molecule type" value="Genomic_DNA"/>
</dbReference>
<feature type="compositionally biased region" description="Polar residues" evidence="1">
    <location>
        <begin position="730"/>
        <end position="739"/>
    </location>
</feature>
<feature type="region of interest" description="Disordered" evidence="1">
    <location>
        <begin position="52"/>
        <end position="81"/>
    </location>
</feature>
<keyword evidence="3" id="KW-1185">Reference proteome</keyword>
<evidence type="ECO:0000256" key="1">
    <source>
        <dbReference type="SAM" id="MobiDB-lite"/>
    </source>
</evidence>
<sequence>MKTTVERKAKQRTCRLITLCSDNSTFDLKVLSAIIAYAAALIPPNTTLTSIQSHSTSLRDPPSTTTASTITTTNTTKDGIDGDPMSTVIAALNAAFAGSSTMNGSNSNNNNTMAASPTGRSGKMGKGSKKAAAALTAATTAAAAAAASLLPKLPSGSVTSTDTTRSIFAGGLLRQPCDWYSVLQSPQWEVPLVFIHKLPEIEVGEDDTCSVTASSHRGSSSDFCTNLQRALQIITEEIENTTAVHGNPTIITTTTNTDTESIGNKETITPGTVSEISATTIPSPVYTVEEVIPPQHHHIPNEEIKGKETVKDIAVILALQDPRLLALLMNNRKTLVSNHVDIRLIVDFVDSHPNQGILAPQNHTAGNTSGPQRPRVGSGSSKRTNTRENLVMTPSGTSKEAGDRVTSSPNNNINTFELWIDRYQREGQITVITSPSAASHASNILCLREVLDGESEDRKLWIHRCVHEVLPTLQYMARDMAQYNDWFSTQSIHQYPITVSTTTNNNNTLQHEDISMYSDPNFASHTQQRSRTAMFTSIATSVPERDPMRSTIKEVSLPSQIVEQTRPYKEERCSYYLRERKVRGQWTCVSAVRALAAQVTVSLARQQQPKIVQTTLEDKPLQEATIDPLTVSDKHVKDVRNIEDKNASLMQQLRLYSSRQSVLAILDDMCEEEDVNTFSIGGGEMDNNNNTTTTNNTNNKRRSGEQQKISTTSKSNTTGGETGTEVGTVRPSSSLSVPIQENEKINRFDVTATLPLDHTMDRPTSPPHPDEIRWLTRQFVGKGLGLFAVPPAELDSNLMKDLGGTTTISSNSIEHFQAVMRIRELLEDPLNGFTVEEGEDAVDMHLLQLIESDFNRTAKESPLEWGRVCESAVTSFGSPVVKEKLQRSVERSLTSRERRHIVQQVFLQRAAAEAGISDIFTLGMNERTSSKGKNTKKMLLNNNTATITSNTVGDGENDITGAASRSIEEFVTKPVAIQRLYDFQSRFGTHLCRLLHCTVPDPMDTINGTFTASYSLQAENVYPPKRVTSVMLGGVPVPPKREVQRVWCHYVSGVPSLDQFNELVASETAIASHMNSIDMKGKGGSLPPPSSSIATASTTTTTTTVPVFVQPTQTTRRATVTGTGTGNTSTGWGGSIGDLLRRQLLRHLRNSSQLLVPTGEETEKMGNVCSSEGKAQTILEGRHALYPYDDSIVEVVTTDRSRMCRYVKSSEINCVLHYSIPSPSVLSAPSTVPISFAGSFPLGPSTRKRLNEETIYFTTSFDDGVVLTCTQRVVSPSLTVDNNAMTMSSEKDNVSNISTKSVTSRRGKLSSRGGKSQTGTSTGFADENQAGGRRLGRRYNKGKNRDDGGEALAASAAAISMRPDEPPRPFPVAQDGSILLWSLATPNVASDTMSSQPGTTNVPSSAGISRGIPKLAVTIAANGFTIHTEEYEAVLWITHYESSIFSTPELMRCVHSGETNASWGDTIEVEVRRAVLEEVGALCRYFQSGATQTLYPDGSVLTRYPVPNMDVNSLQVQVETLTTASGECYVRQLCEGEVSSFSHLKANKIESRMTFDRGNNCRILSREDRVTVVYYYHRNHNKFNSKKPSSSVEVSGISNSNNENQQDNLDYMDIQGENINDEIPFGVSSNIIARVTLHADGTCITSFSTGEEFFDPNNAPAPLRPLLEHVQVVEAACGAPVRYCVEAPSLPRIFVCASAADEINKENQENPSSISGVGVGVVAGGGAGNNNNKGEAGGETMVTGVSDVVSEISASMPPSHHNTTNANANTAKTNTNTNANTGKVHPHIDHPVILSPLSDTPTSVFAAAVREELMPQRKTVYDRFYIVFGDGSVLRRRVTYHGTRGPPIPFLETLFTRPTESSIRIIHESGLAIVEPAEAARRNSQSPASLAIGEGFAMFDLTLGGMRLVDYQHHITEVRDLFSSGSIYAHIKPSSLEELLRQLVLPTYTPHAVPKARKEAMKAEELATESQSRKDRASGICPPLMNRLRELAESFIIAHELLRVDILNSAKRQWEMNRTTGNKRKITLSNSVNACWGGLSSLMGTSEGASLQRAFASLNMPSLDTAAAALPPMGITPLFFSELENGVVVQYLHERDVEEYMRSKDAEPFPVFLSHSTASGEPGVQQLTFFRVEAANGTISNPSMADFSRQYRGSKSPSSAFLHTNYSRTGESKNTVVSGSLLGIAVQKQNQLAFFPGKPTPFPTTRWLPPTMQPPRRFLEPNLTTQRDGNTGGLVVVGNITQEESNGGLSPSSYERLRVFLKFTEATRVAQQVVLLGETMRYKQLASLVTYQKAMHDSSSKTLHEAEEEQQRLREKYFAVST</sequence>
<feature type="compositionally biased region" description="Low complexity" evidence="1">
    <location>
        <begin position="717"/>
        <end position="729"/>
    </location>
</feature>